<evidence type="ECO:0000256" key="4">
    <source>
        <dbReference type="ARBA" id="ARBA00022840"/>
    </source>
</evidence>
<dbReference type="Gene3D" id="3.30.1370.110">
    <property type="match status" value="1"/>
</dbReference>
<keyword evidence="5 7" id="KW-0694">RNA-binding</keyword>
<dbReference type="GO" id="GO:0140664">
    <property type="term" value="F:ATP-dependent DNA damage sensor activity"/>
    <property type="evidence" value="ECO:0007669"/>
    <property type="project" value="InterPro"/>
</dbReference>
<dbReference type="EC" id="3.1.-.-" evidence="7"/>
<feature type="coiled-coil region" evidence="8">
    <location>
        <begin position="519"/>
        <end position="638"/>
    </location>
</feature>
<dbReference type="InterPro" id="IPR000432">
    <property type="entry name" value="DNA_mismatch_repair_MutS_C"/>
</dbReference>
<dbReference type="PANTHER" id="PTHR48466:SF2">
    <property type="entry name" value="OS10G0509000 PROTEIN"/>
    <property type="match status" value="1"/>
</dbReference>
<dbReference type="InterPro" id="IPR007696">
    <property type="entry name" value="DNA_mismatch_repair_MutS_core"/>
</dbReference>
<dbReference type="EC" id="3.6.4.-" evidence="7"/>
<dbReference type="GO" id="GO:0045910">
    <property type="term" value="P:negative regulation of DNA recombination"/>
    <property type="evidence" value="ECO:0007669"/>
    <property type="project" value="InterPro"/>
</dbReference>
<comment type="function">
    <text evidence="7">Acts as a ribosome collision sensor, splitting the ribosome into its 2 subunits. Detects stalled/collided 70S ribosomes which it binds and splits by an ATP-hydrolysis driven conformational change. Acts upstream of the ribosome quality control system (RQC), a ribosome-associated complex that mediates the extraction of incompletely synthesized nascent chains from stalled ribosomes and their subsequent degradation. Probably generates substrates for RQC.</text>
</comment>
<dbReference type="AlphaFoldDB" id="A0A1Y6B781"/>
<evidence type="ECO:0000256" key="5">
    <source>
        <dbReference type="ARBA" id="ARBA00022884"/>
    </source>
</evidence>
<dbReference type="InterPro" id="IPR036187">
    <property type="entry name" value="DNA_mismatch_repair_MutS_sf"/>
</dbReference>
<keyword evidence="7" id="KW-0540">Nuclease</keyword>
<gene>
    <name evidence="7" type="primary">mutS2</name>
    <name evidence="7" type="synonym">rqcU</name>
    <name evidence="10" type="ORF">SAMN06296036_102292</name>
</gene>
<dbReference type="EMBL" id="FWZT01000002">
    <property type="protein sequence ID" value="SME96540.1"/>
    <property type="molecule type" value="Genomic_DNA"/>
</dbReference>
<dbReference type="NCBIfam" id="TIGR01069">
    <property type="entry name" value="mutS2"/>
    <property type="match status" value="1"/>
</dbReference>
<dbReference type="SMART" id="SM00463">
    <property type="entry name" value="SMR"/>
    <property type="match status" value="1"/>
</dbReference>
<dbReference type="PROSITE" id="PS50828">
    <property type="entry name" value="SMR"/>
    <property type="match status" value="1"/>
</dbReference>
<dbReference type="HAMAP" id="MF_00092">
    <property type="entry name" value="MutS2"/>
    <property type="match status" value="1"/>
</dbReference>
<dbReference type="STRING" id="1513793.SAMN06296036_102292"/>
<name>A0A1Y6B781_9BACT</name>
<dbReference type="RefSeq" id="WP_132315188.1">
    <property type="nucleotide sequence ID" value="NZ_FWZT01000002.1"/>
</dbReference>
<comment type="function">
    <text evidence="7">Endonuclease that is involved in the suppression of homologous recombination and thus may have a key role in the control of bacterial genetic diversity.</text>
</comment>
<keyword evidence="8" id="KW-0175">Coiled coil</keyword>
<keyword evidence="6 7" id="KW-0238">DNA-binding</keyword>
<evidence type="ECO:0000256" key="8">
    <source>
        <dbReference type="SAM" id="Coils"/>
    </source>
</evidence>
<dbReference type="SMART" id="SM00533">
    <property type="entry name" value="MUTSd"/>
    <property type="match status" value="1"/>
</dbReference>
<evidence type="ECO:0000256" key="2">
    <source>
        <dbReference type="ARBA" id="ARBA00022741"/>
    </source>
</evidence>
<dbReference type="GO" id="GO:0043023">
    <property type="term" value="F:ribosomal large subunit binding"/>
    <property type="evidence" value="ECO:0007669"/>
    <property type="project" value="UniProtKB-UniRule"/>
</dbReference>
<dbReference type="GO" id="GO:0030983">
    <property type="term" value="F:mismatched DNA binding"/>
    <property type="evidence" value="ECO:0007669"/>
    <property type="project" value="InterPro"/>
</dbReference>
<dbReference type="InterPro" id="IPR045076">
    <property type="entry name" value="MutS"/>
</dbReference>
<keyword evidence="2 7" id="KW-0547">Nucleotide-binding</keyword>
<dbReference type="GO" id="GO:0006298">
    <property type="term" value="P:mismatch repair"/>
    <property type="evidence" value="ECO:0007669"/>
    <property type="project" value="InterPro"/>
</dbReference>
<dbReference type="InterPro" id="IPR005747">
    <property type="entry name" value="MutS2"/>
</dbReference>
<evidence type="ECO:0000259" key="9">
    <source>
        <dbReference type="PROSITE" id="PS50828"/>
    </source>
</evidence>
<organism evidence="10 11">
    <name type="scientific">Pseudobacteriovorax antillogorgiicola</name>
    <dbReference type="NCBI Taxonomy" id="1513793"/>
    <lineage>
        <taxon>Bacteria</taxon>
        <taxon>Pseudomonadati</taxon>
        <taxon>Bdellovibrionota</taxon>
        <taxon>Oligoflexia</taxon>
        <taxon>Oligoflexales</taxon>
        <taxon>Pseudobacteriovoracaceae</taxon>
        <taxon>Pseudobacteriovorax</taxon>
    </lineage>
</organism>
<dbReference type="Pfam" id="PF00488">
    <property type="entry name" value="MutS_V"/>
    <property type="match status" value="1"/>
</dbReference>
<evidence type="ECO:0000256" key="6">
    <source>
        <dbReference type="ARBA" id="ARBA00023125"/>
    </source>
</evidence>
<keyword evidence="7" id="KW-0255">Endonuclease</keyword>
<evidence type="ECO:0000313" key="10">
    <source>
        <dbReference type="EMBL" id="SME96540.1"/>
    </source>
</evidence>
<protein>
    <recommendedName>
        <fullName evidence="7">Endonuclease MutS2</fullName>
        <ecNumber evidence="7">3.1.-.-</ecNumber>
    </recommendedName>
    <alternativeName>
        <fullName evidence="7">Ribosome-associated protein quality control-upstream factor</fullName>
        <shortName evidence="7">RQC-upstream factor</shortName>
        <shortName evidence="7">RqcU</shortName>
        <ecNumber evidence="7">3.6.4.-</ecNumber>
    </alternativeName>
</protein>
<dbReference type="InterPro" id="IPR036063">
    <property type="entry name" value="Smr_dom_sf"/>
</dbReference>
<dbReference type="InterPro" id="IPR002625">
    <property type="entry name" value="Smr_dom"/>
</dbReference>
<keyword evidence="4 7" id="KW-0067">ATP-binding</keyword>
<reference evidence="11" key="1">
    <citation type="submission" date="2017-04" db="EMBL/GenBank/DDBJ databases">
        <authorList>
            <person name="Varghese N."/>
            <person name="Submissions S."/>
        </authorList>
    </citation>
    <scope>NUCLEOTIDE SEQUENCE [LARGE SCALE GENOMIC DNA]</scope>
    <source>
        <strain evidence="11">RKEM611</strain>
    </source>
</reference>
<dbReference type="SMART" id="SM00534">
    <property type="entry name" value="MUTSac"/>
    <property type="match status" value="1"/>
</dbReference>
<keyword evidence="3 7" id="KW-0378">Hydrolase</keyword>
<dbReference type="PIRSF" id="PIRSF005814">
    <property type="entry name" value="MutS_YshD"/>
    <property type="match status" value="1"/>
</dbReference>
<dbReference type="SUPFAM" id="SSF48334">
    <property type="entry name" value="DNA repair protein MutS, domain III"/>
    <property type="match status" value="1"/>
</dbReference>
<proteinExistence type="inferred from homology"/>
<dbReference type="Pfam" id="PF01713">
    <property type="entry name" value="Smr"/>
    <property type="match status" value="1"/>
</dbReference>
<evidence type="ECO:0000256" key="3">
    <source>
        <dbReference type="ARBA" id="ARBA00022801"/>
    </source>
</evidence>
<accession>A0A1Y6B781</accession>
<dbReference type="PANTHER" id="PTHR48466">
    <property type="entry name" value="OS10G0509000 PROTEIN-RELATED"/>
    <property type="match status" value="1"/>
</dbReference>
<feature type="binding site" evidence="7">
    <location>
        <begin position="335"/>
        <end position="342"/>
    </location>
    <ligand>
        <name>ATP</name>
        <dbReference type="ChEBI" id="CHEBI:30616"/>
    </ligand>
</feature>
<dbReference type="SUPFAM" id="SSF160443">
    <property type="entry name" value="SMR domain-like"/>
    <property type="match status" value="1"/>
</dbReference>
<comment type="subunit">
    <text evidence="7">Homodimer. Binds to stalled ribosomes, contacting rRNA.</text>
</comment>
<dbReference type="GO" id="GO:0016887">
    <property type="term" value="F:ATP hydrolysis activity"/>
    <property type="evidence" value="ECO:0007669"/>
    <property type="project" value="InterPro"/>
</dbReference>
<dbReference type="Proteomes" id="UP000192907">
    <property type="component" value="Unassembled WGS sequence"/>
</dbReference>
<dbReference type="GO" id="GO:0004519">
    <property type="term" value="F:endonuclease activity"/>
    <property type="evidence" value="ECO:0007669"/>
    <property type="project" value="UniProtKB-UniRule"/>
</dbReference>
<dbReference type="GO" id="GO:0019843">
    <property type="term" value="F:rRNA binding"/>
    <property type="evidence" value="ECO:0007669"/>
    <property type="project" value="UniProtKB-UniRule"/>
</dbReference>
<feature type="domain" description="Smr" evidence="9">
    <location>
        <begin position="734"/>
        <end position="810"/>
    </location>
</feature>
<dbReference type="Gene3D" id="3.40.50.300">
    <property type="entry name" value="P-loop containing nucleotide triphosphate hydrolases"/>
    <property type="match status" value="1"/>
</dbReference>
<dbReference type="GO" id="GO:0072344">
    <property type="term" value="P:rescue of stalled ribosome"/>
    <property type="evidence" value="ECO:0007669"/>
    <property type="project" value="UniProtKB-UniRule"/>
</dbReference>
<evidence type="ECO:0000256" key="7">
    <source>
        <dbReference type="HAMAP-Rule" id="MF_00092"/>
    </source>
</evidence>
<dbReference type="OrthoDB" id="9808166at2"/>
<comment type="similarity">
    <text evidence="7">Belongs to the DNA mismatch repair MutS family. MutS2 subfamily.</text>
</comment>
<evidence type="ECO:0000256" key="1">
    <source>
        <dbReference type="ARBA" id="ARBA00022730"/>
    </source>
</evidence>
<sequence length="811" mass="90095">MKPLVLDKLQWPTLLDLLAGYTQTTAGKDHCLELKPNLSRDDIELGWNQIVPLKNLIRTGYVPPIGDIPVLTSTFRGASLGQTLDGESLREVYGLLQTVKSVQRFTTDFAEKCSTLVKFDRTIYPLPHLATAIETAISPEGEILDSASPELLSIRRKKLSLRKTIETEIKGLLSDHEVENYLQDKFFTVRSERYVVPIRLDGRGRVKGSIQDTSDSGQTLYIEPEAIKPHNEHLLELELNEKLEILRIFRELSAQVAADLDTLKANYEALVELDILSAKARLAANLDCCAVTIHDQPCLKLKGARHPLVTTPNGGKAIGNHIELNSENHILIVSGPNAGGKTIVLKTVGILHLMAKAGLLIPVEEESEIFLPEEIYLEMGDSQNIEANLSTFSGHVLGLKPILEQAGPRDLVLLDELAVGTEPQTGSAIGQAVLECVADRKALGVVTTHFDNLKGLAMSDPRFRNGSMEFSVETLKPTYKLVLDIPGQSHGLEVAEQMGLPAHVIARAKDLRGESSTEMDRIIEDMLAAKEQAKQERAKFEQLRMETESQKFRWEQDREALLKAKEKASEKIRNVYQNQIDKLKIEFRDQADQFKKLVKKLPSGDQLTELKDEARDSRRSAENKLSALESNLQKLGDEYKLKQDIPGEPVAIDQLKVGSKVYVVSFEREATVTKVQKSPPAVEVSVGLLKIKPALQELRLIKNSKDTKPAKKRSTSANKTQKIGFIVPSPTNSIDLRGQDVERALEKTWAFIDKAVLRGETQLILIHGHGTDVLKRSIRTALTKDSPYNLDFRPGEKEEGGDGVTVVQLIL</sequence>
<keyword evidence="11" id="KW-1185">Reference proteome</keyword>
<keyword evidence="1 7" id="KW-0699">rRNA-binding</keyword>
<evidence type="ECO:0000313" key="11">
    <source>
        <dbReference type="Proteomes" id="UP000192907"/>
    </source>
</evidence>
<dbReference type="InterPro" id="IPR027417">
    <property type="entry name" value="P-loop_NTPase"/>
</dbReference>
<dbReference type="SUPFAM" id="SSF52540">
    <property type="entry name" value="P-loop containing nucleoside triphosphate hydrolases"/>
    <property type="match status" value="1"/>
</dbReference>
<dbReference type="GO" id="GO:0005524">
    <property type="term" value="F:ATP binding"/>
    <property type="evidence" value="ECO:0007669"/>
    <property type="project" value="UniProtKB-UniRule"/>
</dbReference>